<organism evidence="2 3">
    <name type="scientific">Meripilus lineatus</name>
    <dbReference type="NCBI Taxonomy" id="2056292"/>
    <lineage>
        <taxon>Eukaryota</taxon>
        <taxon>Fungi</taxon>
        <taxon>Dikarya</taxon>
        <taxon>Basidiomycota</taxon>
        <taxon>Agaricomycotina</taxon>
        <taxon>Agaricomycetes</taxon>
        <taxon>Polyporales</taxon>
        <taxon>Meripilaceae</taxon>
        <taxon>Meripilus</taxon>
    </lineage>
</organism>
<gene>
    <name evidence="2" type="ORF">NLI96_g3306</name>
</gene>
<feature type="region of interest" description="Disordered" evidence="1">
    <location>
        <begin position="1"/>
        <end position="48"/>
    </location>
</feature>
<name>A0AAD5V8E1_9APHY</name>
<protein>
    <submittedName>
        <fullName evidence="2">Uncharacterized protein</fullName>
    </submittedName>
</protein>
<proteinExistence type="predicted"/>
<keyword evidence="3" id="KW-1185">Reference proteome</keyword>
<dbReference type="EMBL" id="JANAWD010000083">
    <property type="protein sequence ID" value="KAJ3487761.1"/>
    <property type="molecule type" value="Genomic_DNA"/>
</dbReference>
<comment type="caution">
    <text evidence="2">The sequence shown here is derived from an EMBL/GenBank/DDBJ whole genome shotgun (WGS) entry which is preliminary data.</text>
</comment>
<reference evidence="2" key="1">
    <citation type="submission" date="2022-07" db="EMBL/GenBank/DDBJ databases">
        <title>Genome Sequence of Physisporinus lineatus.</title>
        <authorList>
            <person name="Buettner E."/>
        </authorList>
    </citation>
    <scope>NUCLEOTIDE SEQUENCE</scope>
    <source>
        <strain evidence="2">VT162</strain>
    </source>
</reference>
<feature type="compositionally biased region" description="Polar residues" evidence="1">
    <location>
        <begin position="184"/>
        <end position="197"/>
    </location>
</feature>
<accession>A0AAD5V8E1</accession>
<dbReference type="Proteomes" id="UP001212997">
    <property type="component" value="Unassembled WGS sequence"/>
</dbReference>
<dbReference type="AlphaFoldDB" id="A0AAD5V8E1"/>
<dbReference type="InterPro" id="IPR011333">
    <property type="entry name" value="SKP1/BTB/POZ_sf"/>
</dbReference>
<evidence type="ECO:0000313" key="3">
    <source>
        <dbReference type="Proteomes" id="UP001212997"/>
    </source>
</evidence>
<evidence type="ECO:0000256" key="1">
    <source>
        <dbReference type="SAM" id="MobiDB-lite"/>
    </source>
</evidence>
<feature type="region of interest" description="Disordered" evidence="1">
    <location>
        <begin position="168"/>
        <end position="199"/>
    </location>
</feature>
<feature type="compositionally biased region" description="Basic and acidic residues" evidence="1">
    <location>
        <begin position="21"/>
        <end position="36"/>
    </location>
</feature>
<evidence type="ECO:0000313" key="2">
    <source>
        <dbReference type="EMBL" id="KAJ3487761.1"/>
    </source>
</evidence>
<dbReference type="Gene3D" id="3.30.710.10">
    <property type="entry name" value="Potassium Channel Kv1.1, Chain A"/>
    <property type="match status" value="1"/>
</dbReference>
<sequence length="372" mass="40972">MNCDSPLTPTRGGGRRSRGRGRPDSAFRSVELDKLDTPLSPKHSELPASPHPNSLVALYLDQMVNPTLEAALFESLTTGQFYDTKLYAFSRKDPSGVVNTPVGIFASSSILKEHSVYFKHLLKGGFSESAKSDLYGEFPADRQPYNEHYSYGEDSDIEDDYTGLPMIGSSVSGDLKPEKDTNDTRSTPQDRSTSPSTAVEIKNKDVVLPDLILPSNSSANLTSGLRGNVIVKPDVAFNTLRALIFWFMTGKIAFAPLRSEGTTAPNDGPRSCSPKSMYRLASELDIDKLKELAIEDIKNKLSSKNILPELFSEFSSLYPEVLAMEINYIQTRADKKILREQFTSWSKDILAGNFPHAVPALLALTESLLPRA</sequence>